<proteinExistence type="predicted"/>
<dbReference type="RefSeq" id="WP_377981189.1">
    <property type="nucleotide sequence ID" value="NZ_JBBKXX010000003.1"/>
</dbReference>
<keyword evidence="2" id="KW-1185">Reference proteome</keyword>
<protein>
    <submittedName>
        <fullName evidence="1">Uncharacterized protein</fullName>
    </submittedName>
</protein>
<dbReference type="EMBL" id="JBBKXX010000003">
    <property type="protein sequence ID" value="MFD3408827.1"/>
    <property type="molecule type" value="Genomic_DNA"/>
</dbReference>
<evidence type="ECO:0000313" key="1">
    <source>
        <dbReference type="EMBL" id="MFD3408827.1"/>
    </source>
</evidence>
<sequence length="241" mass="27954">MIQKFKDKISFLLYVTSPENYGKLKIRFSEVDYGAIDLSIYPVDSSKKLPSNIYDTLHDIIWYHFYDTTELLGHSYLEISESEFILQNQAGELEIVASSFSSSHDFEKEIMIEQLSELLQEVLQREFMLTIHIAGSYKSIKEIKIVSYYLTDYDQNGIEREIADKDGLIKSSLIQSISSWAKSFSDESSNGEYDFDEFDLDCSISSYPKMDTWCNFYEESKGELLDISVLEIKQEEVEVEI</sequence>
<organism evidence="1 2">
    <name type="scientific">Aquirufa esocilacus</name>
    <dbReference type="NCBI Taxonomy" id="3096513"/>
    <lineage>
        <taxon>Bacteria</taxon>
        <taxon>Pseudomonadati</taxon>
        <taxon>Bacteroidota</taxon>
        <taxon>Cytophagia</taxon>
        <taxon>Cytophagales</taxon>
        <taxon>Flectobacillaceae</taxon>
        <taxon>Aquirufa</taxon>
    </lineage>
</organism>
<evidence type="ECO:0000313" key="2">
    <source>
        <dbReference type="Proteomes" id="UP001598019"/>
    </source>
</evidence>
<comment type="caution">
    <text evidence="1">The sequence shown here is derived from an EMBL/GenBank/DDBJ whole genome shotgun (WGS) entry which is preliminary data.</text>
</comment>
<name>A0ABW6DLX3_9BACT</name>
<accession>A0ABW6DLX3</accession>
<dbReference type="Proteomes" id="UP001598019">
    <property type="component" value="Unassembled WGS sequence"/>
</dbReference>
<gene>
    <name evidence="1" type="ORF">SKC37_09185</name>
</gene>
<reference evidence="1 2" key="1">
    <citation type="submission" date="2024-03" db="EMBL/GenBank/DDBJ databases">
        <title>Aquirufa genome sequencing.</title>
        <authorList>
            <person name="Pitt A."/>
            <person name="Hahn M.W."/>
        </authorList>
    </citation>
    <scope>NUCLEOTIDE SEQUENCE [LARGE SCALE GENOMIC DNA]</scope>
    <source>
        <strain evidence="1 2">HETE-83D</strain>
    </source>
</reference>